<proteinExistence type="predicted"/>
<dbReference type="EMBL" id="LWGR01000005">
    <property type="protein sequence ID" value="KZM74410.1"/>
    <property type="molecule type" value="Genomic_DNA"/>
</dbReference>
<dbReference type="Proteomes" id="UP000076512">
    <property type="component" value="Unassembled WGS sequence"/>
</dbReference>
<dbReference type="PRINTS" id="PR00420">
    <property type="entry name" value="RNGMNOXGNASE"/>
</dbReference>
<comment type="caution">
    <text evidence="3">The sequence shown here is derived from an EMBL/GenBank/DDBJ whole genome shotgun (WGS) entry which is preliminary data.</text>
</comment>
<evidence type="ECO:0000313" key="3">
    <source>
        <dbReference type="EMBL" id="KZM74410.1"/>
    </source>
</evidence>
<dbReference type="GO" id="GO:0071949">
    <property type="term" value="F:FAD binding"/>
    <property type="evidence" value="ECO:0007669"/>
    <property type="project" value="InterPro"/>
</dbReference>
<dbReference type="STRING" id="455432.AWN90_25390"/>
<dbReference type="InterPro" id="IPR051704">
    <property type="entry name" value="FAD_aromatic-hydroxylase"/>
</dbReference>
<sequence length="401" mass="43463">MSGIRVLVAGASIAGPALAHWLRRWGAEVTVVERASGLRPGGQAVDARGVTREVIRRMGLDAAVRAARTETAGAHIVDADGNVLETYRADDDGGDGFISEIEILRGDLSRVLYDHTRDGVDYLFGDRIAELTQDPDGVDVIFASGDRRRFDLVIGADGLHSALRAMVFGPRERFVRHLGLVLAFYSVPNEFGLDRWLLDYQESGRSAGLRPIRDATRAMAMFTFPAADFDVDYRDIEAQKSLLRERMAGMGWMAPRILAHLDDSPDFYLDQVAQVVMDRWSSGRVALLGDAAFSSSPMSGQGTGLALVGAYLLAGELAAAGWDPEAGFAGYEARMRSFVEANQEIGRLHARMLVGTGTSTEPEWSPELIERAINGLDLPDYPGMPDSRTTAGSPITSSAKS</sequence>
<protein>
    <submittedName>
        <fullName evidence="3">FAD-dependent oxidoreductase</fullName>
    </submittedName>
</protein>
<evidence type="ECO:0000313" key="4">
    <source>
        <dbReference type="Proteomes" id="UP000076512"/>
    </source>
</evidence>
<dbReference type="Pfam" id="PF01494">
    <property type="entry name" value="FAD_binding_3"/>
    <property type="match status" value="1"/>
</dbReference>
<dbReference type="SUPFAM" id="SSF51905">
    <property type="entry name" value="FAD/NAD(P)-binding domain"/>
    <property type="match status" value="1"/>
</dbReference>
<dbReference type="Gene3D" id="3.30.9.10">
    <property type="entry name" value="D-Amino Acid Oxidase, subunit A, domain 2"/>
    <property type="match status" value="1"/>
</dbReference>
<dbReference type="InterPro" id="IPR002938">
    <property type="entry name" value="FAD-bd"/>
</dbReference>
<dbReference type="RefSeq" id="WP_067587826.1">
    <property type="nucleotide sequence ID" value="NZ_JABMCZ010000005.1"/>
</dbReference>
<dbReference type="InterPro" id="IPR036188">
    <property type="entry name" value="FAD/NAD-bd_sf"/>
</dbReference>
<evidence type="ECO:0000256" key="1">
    <source>
        <dbReference type="SAM" id="MobiDB-lite"/>
    </source>
</evidence>
<feature type="domain" description="FAD-binding" evidence="2">
    <location>
        <begin position="5"/>
        <end position="341"/>
    </location>
</feature>
<feature type="region of interest" description="Disordered" evidence="1">
    <location>
        <begin position="379"/>
        <end position="401"/>
    </location>
</feature>
<organism evidence="3 4">
    <name type="scientific">Nocardia terpenica</name>
    <dbReference type="NCBI Taxonomy" id="455432"/>
    <lineage>
        <taxon>Bacteria</taxon>
        <taxon>Bacillati</taxon>
        <taxon>Actinomycetota</taxon>
        <taxon>Actinomycetes</taxon>
        <taxon>Mycobacteriales</taxon>
        <taxon>Nocardiaceae</taxon>
        <taxon>Nocardia</taxon>
    </lineage>
</organism>
<dbReference type="PANTHER" id="PTHR46865:SF2">
    <property type="entry name" value="MONOOXYGENASE"/>
    <property type="match status" value="1"/>
</dbReference>
<dbReference type="AlphaFoldDB" id="A0A164NIT3"/>
<dbReference type="Gene3D" id="3.50.50.60">
    <property type="entry name" value="FAD/NAD(P)-binding domain"/>
    <property type="match status" value="1"/>
</dbReference>
<evidence type="ECO:0000259" key="2">
    <source>
        <dbReference type="Pfam" id="PF01494"/>
    </source>
</evidence>
<feature type="compositionally biased region" description="Polar residues" evidence="1">
    <location>
        <begin position="387"/>
        <end position="401"/>
    </location>
</feature>
<dbReference type="PANTHER" id="PTHR46865">
    <property type="entry name" value="OXIDOREDUCTASE-RELATED"/>
    <property type="match status" value="1"/>
</dbReference>
<accession>A0A164NIT3</accession>
<keyword evidence="4" id="KW-1185">Reference proteome</keyword>
<name>A0A164NIT3_9NOCA</name>
<reference evidence="3 4" key="1">
    <citation type="submission" date="2016-04" db="EMBL/GenBank/DDBJ databases">
        <authorList>
            <person name="Evans L.H."/>
            <person name="Alamgir A."/>
            <person name="Owens N."/>
            <person name="Weber N.D."/>
            <person name="Virtaneva K."/>
            <person name="Barbian K."/>
            <person name="Babar A."/>
            <person name="Rosenke K."/>
        </authorList>
    </citation>
    <scope>NUCLEOTIDE SEQUENCE [LARGE SCALE GENOMIC DNA]</scope>
    <source>
        <strain evidence="3 4">IFM 0406</strain>
    </source>
</reference>
<gene>
    <name evidence="3" type="ORF">AWN90_25390</name>
</gene>